<keyword evidence="1" id="KW-0963">Cytoplasm</keyword>
<protein>
    <submittedName>
        <fullName evidence="4">Uncharacterized protein</fullName>
    </submittedName>
</protein>
<keyword evidence="3" id="KW-0648">Protein biosynthesis</keyword>
<sequence length="70" mass="7588">MPDTHALVNDFLNKLRKRKIEGSKTTAKLTAELLRTVISQQRLPNTNQAGALIHAIKAIGEQLTAANPVG</sequence>
<evidence type="ECO:0000256" key="2">
    <source>
        <dbReference type="ARBA" id="ARBA00022540"/>
    </source>
</evidence>
<dbReference type="GO" id="GO:0005851">
    <property type="term" value="C:eukaryotic translation initiation factor 2B complex"/>
    <property type="evidence" value="ECO:0007669"/>
    <property type="project" value="TreeGrafter"/>
</dbReference>
<organism evidence="4 5">
    <name type="scientific">Mikania micrantha</name>
    <name type="common">bitter vine</name>
    <dbReference type="NCBI Taxonomy" id="192012"/>
    <lineage>
        <taxon>Eukaryota</taxon>
        <taxon>Viridiplantae</taxon>
        <taxon>Streptophyta</taxon>
        <taxon>Embryophyta</taxon>
        <taxon>Tracheophyta</taxon>
        <taxon>Spermatophyta</taxon>
        <taxon>Magnoliopsida</taxon>
        <taxon>eudicotyledons</taxon>
        <taxon>Gunneridae</taxon>
        <taxon>Pentapetalae</taxon>
        <taxon>asterids</taxon>
        <taxon>campanulids</taxon>
        <taxon>Asterales</taxon>
        <taxon>Asteraceae</taxon>
        <taxon>Asteroideae</taxon>
        <taxon>Heliantheae alliance</taxon>
        <taxon>Eupatorieae</taxon>
        <taxon>Mikania</taxon>
    </lineage>
</organism>
<keyword evidence="5" id="KW-1185">Reference proteome</keyword>
<evidence type="ECO:0000313" key="5">
    <source>
        <dbReference type="Proteomes" id="UP000326396"/>
    </source>
</evidence>
<dbReference type="EMBL" id="SZYD01000015">
    <property type="protein sequence ID" value="KAD3639934.1"/>
    <property type="molecule type" value="Genomic_DNA"/>
</dbReference>
<dbReference type="GO" id="GO:0005085">
    <property type="term" value="F:guanyl-nucleotide exchange factor activity"/>
    <property type="evidence" value="ECO:0007669"/>
    <property type="project" value="TreeGrafter"/>
</dbReference>
<evidence type="ECO:0000313" key="4">
    <source>
        <dbReference type="EMBL" id="KAD3639934.1"/>
    </source>
</evidence>
<reference evidence="4 5" key="1">
    <citation type="submission" date="2019-05" db="EMBL/GenBank/DDBJ databases">
        <title>Mikania micrantha, genome provides insights into the molecular mechanism of rapid growth.</title>
        <authorList>
            <person name="Liu B."/>
        </authorList>
    </citation>
    <scope>NUCLEOTIDE SEQUENCE [LARGE SCALE GENOMIC DNA]</scope>
    <source>
        <strain evidence="4">NLD-2019</strain>
        <tissue evidence="4">Leaf</tissue>
    </source>
</reference>
<dbReference type="InterPro" id="IPR051855">
    <property type="entry name" value="eIF2B_beta_subunit"/>
</dbReference>
<dbReference type="Proteomes" id="UP000326396">
    <property type="component" value="Linkage Group LG5"/>
</dbReference>
<comment type="caution">
    <text evidence="4">The sequence shown here is derived from an EMBL/GenBank/DDBJ whole genome shotgun (WGS) entry which is preliminary data.</text>
</comment>
<dbReference type="PANTHER" id="PTHR45859">
    <property type="entry name" value="TRANSLATION INITIATION FACTOR EIF-2B SUBUNIT BETA"/>
    <property type="match status" value="1"/>
</dbReference>
<evidence type="ECO:0000256" key="1">
    <source>
        <dbReference type="ARBA" id="ARBA00022490"/>
    </source>
</evidence>
<proteinExistence type="predicted"/>
<evidence type="ECO:0000256" key="3">
    <source>
        <dbReference type="ARBA" id="ARBA00022917"/>
    </source>
</evidence>
<dbReference type="PANTHER" id="PTHR45859:SF1">
    <property type="entry name" value="TRANSLATION INITIATION FACTOR EIF-2B SUBUNIT BETA"/>
    <property type="match status" value="1"/>
</dbReference>
<name>A0A5N6MKW8_9ASTR</name>
<gene>
    <name evidence="4" type="ORF">E3N88_29157</name>
</gene>
<accession>A0A5N6MKW8</accession>
<keyword evidence="2" id="KW-0396">Initiation factor</keyword>
<dbReference type="AlphaFoldDB" id="A0A5N6MKW8"/>
<dbReference type="OrthoDB" id="269919at2759"/>
<dbReference type="GO" id="GO:0003743">
    <property type="term" value="F:translation initiation factor activity"/>
    <property type="evidence" value="ECO:0007669"/>
    <property type="project" value="UniProtKB-KW"/>
</dbReference>